<keyword evidence="5" id="KW-1185">Reference proteome</keyword>
<dbReference type="Gene3D" id="1.20.58.630">
    <property type="match status" value="1"/>
</dbReference>
<sequence length="617" mass="68352">MAGSSAGGPPPPPPPMAGSSAGGPPPPPPPPPAAGSSKSSSPGKAPADSRTSSQTRSISVTDASASGLASLPATPTSATGGMPTKLSKYSAKSKLKPMQLDKLSAAAWENTIWARELERREMDEDMFGKQFDEFGLFDEVEKHFGATTFAPKPKPKEEEKVKKISVLDAKRSQNINIVLGRMKGCKPAEIREAILNVDHPMLTEPLLAQMQNLIPTNEECIKLKKYKNTPEVLASADAFFLEIMNIDRYAQRLHAMHFRRTFEERFLDLSNAIDAVTNASVEVEKTRTFPKILEMILMLGNFMNGRGFRGNAQAIKIHSINRLTETKASDGKTTLLHFLATTIDQKFPELLAFTTEFTRLADARRVVFSELNKDYSEMKIHIVEVLSELEAHHKITGKPQESDAFGIIMKISFGERVAASAKSRFDNLDGRFHEMRTVYEKAVTLYGEDPKSTSPHEFFDIFYMFIQSFKNAQKDNFDKLEREERQERRRKAEEERAQELANRKQQKEAEEDETEDKGAMESLLESLRKGSDMEKTKRKRGVRGTAGAGAGAGDKLDTGSRLTVGGNDAARRISVSVRTREMLKEVSATGFDDPAAGRSASTRRRAERRKVSISGAS</sequence>
<feature type="compositionally biased region" description="Low complexity" evidence="1">
    <location>
        <begin position="34"/>
        <end position="46"/>
    </location>
</feature>
<feature type="compositionally biased region" description="Polar residues" evidence="1">
    <location>
        <begin position="49"/>
        <end position="64"/>
    </location>
</feature>
<dbReference type="Pfam" id="PF02181">
    <property type="entry name" value="FH2"/>
    <property type="match status" value="1"/>
</dbReference>
<dbReference type="Gene3D" id="1.20.58.2220">
    <property type="entry name" value="Formin, FH2 domain"/>
    <property type="match status" value="1"/>
</dbReference>
<feature type="region of interest" description="Disordered" evidence="1">
    <location>
        <begin position="480"/>
        <end position="617"/>
    </location>
</feature>
<organism evidence="4 5">
    <name type="scientific">Thamnocephalis sphaerospora</name>
    <dbReference type="NCBI Taxonomy" id="78915"/>
    <lineage>
        <taxon>Eukaryota</taxon>
        <taxon>Fungi</taxon>
        <taxon>Fungi incertae sedis</taxon>
        <taxon>Zoopagomycota</taxon>
        <taxon>Zoopagomycotina</taxon>
        <taxon>Zoopagomycetes</taxon>
        <taxon>Zoopagales</taxon>
        <taxon>Sigmoideomycetaceae</taxon>
        <taxon>Thamnocephalis</taxon>
    </lineage>
</organism>
<dbReference type="Proteomes" id="UP000271241">
    <property type="component" value="Unassembled WGS sequence"/>
</dbReference>
<reference evidence="5" key="1">
    <citation type="journal article" date="2018" name="Nat. Microbiol.">
        <title>Leveraging single-cell genomics to expand the fungal tree of life.</title>
        <authorList>
            <person name="Ahrendt S.R."/>
            <person name="Quandt C.A."/>
            <person name="Ciobanu D."/>
            <person name="Clum A."/>
            <person name="Salamov A."/>
            <person name="Andreopoulos B."/>
            <person name="Cheng J.F."/>
            <person name="Woyke T."/>
            <person name="Pelin A."/>
            <person name="Henrissat B."/>
            <person name="Reynolds N.K."/>
            <person name="Benny G.L."/>
            <person name="Smith M.E."/>
            <person name="James T.Y."/>
            <person name="Grigoriev I.V."/>
        </authorList>
    </citation>
    <scope>NUCLEOTIDE SEQUENCE [LARGE SCALE GENOMIC DNA]</scope>
    <source>
        <strain evidence="5">RSA 1356</strain>
    </source>
</reference>
<feature type="compositionally biased region" description="Basic and acidic residues" evidence="1">
    <location>
        <begin position="526"/>
        <end position="535"/>
    </location>
</feature>
<feature type="domain" description="DAD" evidence="2">
    <location>
        <begin position="512"/>
        <end position="541"/>
    </location>
</feature>
<dbReference type="OrthoDB" id="1104827at2759"/>
<dbReference type="PROSITE" id="PS51231">
    <property type="entry name" value="DAD"/>
    <property type="match status" value="1"/>
</dbReference>
<evidence type="ECO:0008006" key="6">
    <source>
        <dbReference type="Google" id="ProtNLM"/>
    </source>
</evidence>
<evidence type="ECO:0000256" key="1">
    <source>
        <dbReference type="SAM" id="MobiDB-lite"/>
    </source>
</evidence>
<feature type="compositionally biased region" description="Basic and acidic residues" evidence="1">
    <location>
        <begin position="480"/>
        <end position="508"/>
    </location>
</feature>
<evidence type="ECO:0000313" key="5">
    <source>
        <dbReference type="Proteomes" id="UP000271241"/>
    </source>
</evidence>
<evidence type="ECO:0000259" key="3">
    <source>
        <dbReference type="PROSITE" id="PS51444"/>
    </source>
</evidence>
<gene>
    <name evidence="4" type="ORF">THASP1DRAFT_26553</name>
</gene>
<evidence type="ECO:0000313" key="4">
    <source>
        <dbReference type="EMBL" id="RKP04875.1"/>
    </source>
</evidence>
<accession>A0A4P9XGU6</accession>
<feature type="compositionally biased region" description="Pro residues" evidence="1">
    <location>
        <begin position="23"/>
        <end position="33"/>
    </location>
</feature>
<dbReference type="SMART" id="SM00498">
    <property type="entry name" value="FH2"/>
    <property type="match status" value="1"/>
</dbReference>
<dbReference type="PROSITE" id="PS51444">
    <property type="entry name" value="FH2"/>
    <property type="match status" value="1"/>
</dbReference>
<dbReference type="STRING" id="78915.A0A4P9XGU6"/>
<name>A0A4P9XGU6_9FUNG</name>
<dbReference type="Gene3D" id="6.10.30.50">
    <property type="match status" value="1"/>
</dbReference>
<feature type="region of interest" description="Disordered" evidence="1">
    <location>
        <begin position="1"/>
        <end position="85"/>
    </location>
</feature>
<dbReference type="SUPFAM" id="SSF101447">
    <property type="entry name" value="Formin homology 2 domain (FH2 domain)"/>
    <property type="match status" value="1"/>
</dbReference>
<dbReference type="PANTHER" id="PTHR45725">
    <property type="entry name" value="FORMIN HOMOLOGY 2 FAMILY MEMBER"/>
    <property type="match status" value="1"/>
</dbReference>
<feature type="domain" description="FH2" evidence="3">
    <location>
        <begin position="85"/>
        <end position="495"/>
    </location>
</feature>
<proteinExistence type="predicted"/>
<dbReference type="PANTHER" id="PTHR45725:SF1">
    <property type="entry name" value="DISHEVELLED ASSOCIATED ACTIVATOR OF MORPHOGENESIS, ISOFORM D"/>
    <property type="match status" value="1"/>
</dbReference>
<dbReference type="InterPro" id="IPR014767">
    <property type="entry name" value="DAD_dom"/>
</dbReference>
<dbReference type="InterPro" id="IPR051425">
    <property type="entry name" value="Formin_Homology"/>
</dbReference>
<dbReference type="InterPro" id="IPR015425">
    <property type="entry name" value="FH2_Formin"/>
</dbReference>
<dbReference type="InterPro" id="IPR042201">
    <property type="entry name" value="FH2_Formin_sf"/>
</dbReference>
<evidence type="ECO:0000259" key="2">
    <source>
        <dbReference type="PROSITE" id="PS51231"/>
    </source>
</evidence>
<protein>
    <recommendedName>
        <fullName evidence="6">FH2 domain-containing protein</fullName>
    </recommendedName>
</protein>
<dbReference type="AlphaFoldDB" id="A0A4P9XGU6"/>
<dbReference type="EMBL" id="KZ993396">
    <property type="protein sequence ID" value="RKP04875.1"/>
    <property type="molecule type" value="Genomic_DNA"/>
</dbReference>